<dbReference type="InterPro" id="IPR002881">
    <property type="entry name" value="DUF58"/>
</dbReference>
<evidence type="ECO:0000313" key="3">
    <source>
        <dbReference type="EMBL" id="SNS59902.1"/>
    </source>
</evidence>
<dbReference type="RefSeq" id="WP_089283580.1">
    <property type="nucleotide sequence ID" value="NZ_FZOJ01000014.1"/>
</dbReference>
<dbReference type="Proteomes" id="UP000198304">
    <property type="component" value="Unassembled WGS sequence"/>
</dbReference>
<sequence length="436" mass="51415">MTVTKQFLILVLIGTVFIGISIPTSLYLQAFILYNMLIFILIMIDYYRTPTKNVFEIERVGDKKLSLLEEEKIILKIYNRTNLLASIEVLQELPSSFECKEMIVEGSINPYSNKEFVLRVIPRKRGAFLLEDIYIRRRGILHLIKKDIRIHHTEEYKVYPSLKNLKKYHLMLRKDNLVKSGENLLKKRSDGRDFESLREYVKGDDVRKINWIKSARENKLIVNQYEPESDKHIYILLDTGRTMSYRVNQYSKLDLAINAALFLSDAACYNKDKSGLLVFNTKIDAFIKPAKGDFHRNLMLETLYHIEGTRMTSSYEEALFYLSKQEKKRSLICMFTDIDTLQEVDYIRKALEYIVKKHYVVIFLVKNEKLEEVKLTRVNSRKDAFVKGIAYKMEEERKSIIRALQQRGVNCIECDREDIIYKAINEYMKIKNREAI</sequence>
<accession>A0A239FUU5</accession>
<dbReference type="OrthoDB" id="9778037at2"/>
<dbReference type="PANTHER" id="PTHR33608">
    <property type="entry name" value="BLL2464 PROTEIN"/>
    <property type="match status" value="1"/>
</dbReference>
<proteinExistence type="predicted"/>
<keyword evidence="1" id="KW-0812">Transmembrane</keyword>
<protein>
    <submittedName>
        <fullName evidence="3">Uncharacterized conserved protein, DUF58 family, contains vWF domain</fullName>
    </submittedName>
</protein>
<dbReference type="AlphaFoldDB" id="A0A239FUU5"/>
<evidence type="ECO:0000313" key="4">
    <source>
        <dbReference type="Proteomes" id="UP000198304"/>
    </source>
</evidence>
<keyword evidence="4" id="KW-1185">Reference proteome</keyword>
<reference evidence="3 4" key="1">
    <citation type="submission" date="2017-06" db="EMBL/GenBank/DDBJ databases">
        <authorList>
            <person name="Kim H.J."/>
            <person name="Triplett B.A."/>
        </authorList>
    </citation>
    <scope>NUCLEOTIDE SEQUENCE [LARGE SCALE GENOMIC DNA]</scope>
    <source>
        <strain evidence="3 4">SCA</strain>
    </source>
</reference>
<dbReference type="Gene3D" id="3.40.50.410">
    <property type="entry name" value="von Willebrand factor, type A domain"/>
    <property type="match status" value="1"/>
</dbReference>
<feature type="domain" description="DUF58" evidence="2">
    <location>
        <begin position="197"/>
        <end position="369"/>
    </location>
</feature>
<gene>
    <name evidence="3" type="ORF">SAMN05446037_101425</name>
</gene>
<dbReference type="Pfam" id="PF01882">
    <property type="entry name" value="DUF58"/>
    <property type="match status" value="1"/>
</dbReference>
<feature type="transmembrane region" description="Helical" evidence="1">
    <location>
        <begin position="7"/>
        <end position="24"/>
    </location>
</feature>
<dbReference type="InterPro" id="IPR036465">
    <property type="entry name" value="vWFA_dom_sf"/>
</dbReference>
<evidence type="ECO:0000259" key="2">
    <source>
        <dbReference type="Pfam" id="PF01882"/>
    </source>
</evidence>
<dbReference type="PANTHER" id="PTHR33608:SF3">
    <property type="entry name" value="SLR2013 PROTEIN"/>
    <property type="match status" value="1"/>
</dbReference>
<dbReference type="SUPFAM" id="SSF53300">
    <property type="entry name" value="vWA-like"/>
    <property type="match status" value="1"/>
</dbReference>
<dbReference type="EMBL" id="FZOJ01000014">
    <property type="protein sequence ID" value="SNS59902.1"/>
    <property type="molecule type" value="Genomic_DNA"/>
</dbReference>
<evidence type="ECO:0000256" key="1">
    <source>
        <dbReference type="SAM" id="Phobius"/>
    </source>
</evidence>
<organism evidence="3 4">
    <name type="scientific">Anaerovirgula multivorans</name>
    <dbReference type="NCBI Taxonomy" id="312168"/>
    <lineage>
        <taxon>Bacteria</taxon>
        <taxon>Bacillati</taxon>
        <taxon>Bacillota</taxon>
        <taxon>Clostridia</taxon>
        <taxon>Peptostreptococcales</taxon>
        <taxon>Natronincolaceae</taxon>
        <taxon>Anaerovirgula</taxon>
    </lineage>
</organism>
<name>A0A239FUU5_9FIRM</name>
<keyword evidence="1" id="KW-0472">Membrane</keyword>
<keyword evidence="1" id="KW-1133">Transmembrane helix</keyword>